<dbReference type="InterPro" id="IPR002928">
    <property type="entry name" value="Myosin_tail"/>
</dbReference>
<accession>A0A423T857</accession>
<feature type="coiled-coil region" evidence="8">
    <location>
        <begin position="470"/>
        <end position="950"/>
    </location>
</feature>
<comment type="similarity">
    <text evidence="2">Belongs to the TRAFAC class myosin-kinesin ATPase superfamily. Myosin family.</text>
</comment>
<dbReference type="Pfam" id="PF01576">
    <property type="entry name" value="Myosin_tail_1"/>
    <property type="match status" value="1"/>
</dbReference>
<keyword evidence="6" id="KW-0505">Motor protein</keyword>
<dbReference type="FunFam" id="1.20.5.370:FF:000001">
    <property type="entry name" value="Myosin heavy chain"/>
    <property type="match status" value="1"/>
</dbReference>
<protein>
    <submittedName>
        <fullName evidence="10">Myosin heavy chain type 1</fullName>
    </submittedName>
</protein>
<name>A0A423T857_PENVA</name>
<keyword evidence="7" id="KW-0853">WD repeat</keyword>
<sequence length="976" mass="110728">MYVLIGFQQDVTSPAGMEQPASHMPCQVDKQLDFITFSKDGHFLMGSSNLTGRYWGGSIWYYDDPSLAPSVEKCLTAYEINSGVVDAAFIDEKNIVVGQDSGTVEFFTVSKSGSGSQLQSVCQIEEHLDSIHCVEVTCNNKSIITGSADMSIRIWDSHTSIVSRLLSVAHSQQVTGLAPHPSNDQVFLSTGMDGNVLLWDLRLQKPASCVYRDWDDKPECVVWTGTGEAGGEGYLVGVQSGAIVLRNTANLSYNITSFQALNRPLYRLAANPERPSQVAICGNDCKLVVADVDSEAIKARYEDERHNDFIRGLAWKDGNTLFTCGWDKATTAEKTTKQLQHQYGEICAKLDEVNRTLSDFDATKKKLACENADLVRQLEEAENQVSQLSRVKLSLTNQLDDTRKMCDEESRGRATLLGKFRNLEHDIQALRDQLDEESDAKGDVLRMLSKANAEALMWRSKYESEGVARAEELEAARMKLAARLEEAEMQIESLNVRNLHLEKTKMRAAAELDDLHASAERAQALASAAEKKQKNFDKIISEWKLKVDDLAAEVDASQKECRNYSTEHFRLKAANDENIEQLDSIRRENKNLSDEIRDLMDQLAALEEAEAALEQEENKVLRTQLELSQIRQEIDRRLQEKEEEFDNTRKCHQRAIDSMQASLEVEAKGKAEALRIKKKLESDINELEIALDHANKANADLHKHLRKVHDEIKDAEARVKEEQRHASEFREQYGIAERRFNALHGELEESRTLLEQSDRGRRHAETELNDAREQINNFTNQNTALTASKRKLEGEMATLQADLEEMLNEARNSEEKAKKAMLDAARLADELRSEQEHAQAQEKMRKALEITVKDLQTRLDESESAAMKAGKKAVSNMEARIRDLESALDEEVRRHADSQKNLRKCERRIKELAFQTDEDKKNHDRMQDLVDKLQQKIKTYKRQIEEAEEIAALNLAKFRKTQQELEESEGVTIIHY</sequence>
<dbReference type="FunFam" id="1.20.5.370:FF:000010">
    <property type="entry name" value="Myosin heavy chain, isoform G"/>
    <property type="match status" value="1"/>
</dbReference>
<evidence type="ECO:0000256" key="6">
    <source>
        <dbReference type="ARBA" id="ARBA00023175"/>
    </source>
</evidence>
<evidence type="ECO:0000256" key="2">
    <source>
        <dbReference type="ARBA" id="ARBA00008314"/>
    </source>
</evidence>
<dbReference type="AlphaFoldDB" id="A0A423T857"/>
<dbReference type="STRING" id="6689.A0A423T857"/>
<evidence type="ECO:0000256" key="4">
    <source>
        <dbReference type="ARBA" id="ARBA00023054"/>
    </source>
</evidence>
<dbReference type="PROSITE" id="PS50082">
    <property type="entry name" value="WD_REPEATS_2"/>
    <property type="match status" value="2"/>
</dbReference>
<dbReference type="FunFam" id="1.20.5.370:FF:000009">
    <property type="entry name" value="Myosin heavy chain, isoform G"/>
    <property type="match status" value="1"/>
</dbReference>
<dbReference type="EMBL" id="QCYY01002125">
    <property type="protein sequence ID" value="ROT72640.1"/>
    <property type="molecule type" value="Genomic_DNA"/>
</dbReference>
<comment type="caution">
    <text evidence="10">The sequence shown here is derived from an EMBL/GenBank/DDBJ whole genome shotgun (WGS) entry which is preliminary data.</text>
</comment>
<dbReference type="GO" id="GO:0031033">
    <property type="term" value="P:myosin filament organization"/>
    <property type="evidence" value="ECO:0007669"/>
    <property type="project" value="UniProtKB-ARBA"/>
</dbReference>
<dbReference type="Gene3D" id="2.130.10.10">
    <property type="entry name" value="YVTN repeat-like/Quinoprotein amine dehydrogenase"/>
    <property type="match status" value="1"/>
</dbReference>
<feature type="repeat" description="WD" evidence="7">
    <location>
        <begin position="124"/>
        <end position="156"/>
    </location>
</feature>
<dbReference type="InterPro" id="IPR036322">
    <property type="entry name" value="WD40_repeat_dom_sf"/>
</dbReference>
<keyword evidence="4 8" id="KW-0175">Coiled coil</keyword>
<dbReference type="Gene3D" id="1.20.5.370">
    <property type="match status" value="4"/>
</dbReference>
<dbReference type="GO" id="GO:0016459">
    <property type="term" value="C:myosin complex"/>
    <property type="evidence" value="ECO:0007669"/>
    <property type="project" value="UniProtKB-KW"/>
</dbReference>
<dbReference type="PROSITE" id="PS50294">
    <property type="entry name" value="WD_REPEATS_REGION"/>
    <property type="match status" value="2"/>
</dbReference>
<evidence type="ECO:0000256" key="1">
    <source>
        <dbReference type="ARBA" id="ARBA00004496"/>
    </source>
</evidence>
<dbReference type="SUPFAM" id="SSF50978">
    <property type="entry name" value="WD40 repeat-like"/>
    <property type="match status" value="1"/>
</dbReference>
<dbReference type="OrthoDB" id="6108017at2759"/>
<dbReference type="InterPro" id="IPR015943">
    <property type="entry name" value="WD40/YVTN_repeat-like_dom_sf"/>
</dbReference>
<organism evidence="10 11">
    <name type="scientific">Penaeus vannamei</name>
    <name type="common">Whiteleg shrimp</name>
    <name type="synonym">Litopenaeus vannamei</name>
    <dbReference type="NCBI Taxonomy" id="6689"/>
    <lineage>
        <taxon>Eukaryota</taxon>
        <taxon>Metazoa</taxon>
        <taxon>Ecdysozoa</taxon>
        <taxon>Arthropoda</taxon>
        <taxon>Crustacea</taxon>
        <taxon>Multicrustacea</taxon>
        <taxon>Malacostraca</taxon>
        <taxon>Eumalacostraca</taxon>
        <taxon>Eucarida</taxon>
        <taxon>Decapoda</taxon>
        <taxon>Dendrobranchiata</taxon>
        <taxon>Penaeoidea</taxon>
        <taxon>Penaeidae</taxon>
        <taxon>Penaeus</taxon>
    </lineage>
</organism>
<dbReference type="Pfam" id="PF00400">
    <property type="entry name" value="WD40"/>
    <property type="match status" value="2"/>
</dbReference>
<evidence type="ECO:0000259" key="9">
    <source>
        <dbReference type="Pfam" id="PF01576"/>
    </source>
</evidence>
<keyword evidence="3" id="KW-0963">Cytoplasm</keyword>
<evidence type="ECO:0000256" key="3">
    <source>
        <dbReference type="ARBA" id="ARBA00022490"/>
    </source>
</evidence>
<dbReference type="SMART" id="SM00320">
    <property type="entry name" value="WD40"/>
    <property type="match status" value="4"/>
</dbReference>
<evidence type="ECO:0000256" key="8">
    <source>
        <dbReference type="SAM" id="Coils"/>
    </source>
</evidence>
<dbReference type="PANTHER" id="PTHR46853">
    <property type="entry name" value="METHYLOSOME PROTEIN 50"/>
    <property type="match status" value="1"/>
</dbReference>
<reference evidence="10 11" key="1">
    <citation type="submission" date="2018-04" db="EMBL/GenBank/DDBJ databases">
        <authorList>
            <person name="Zhang X."/>
            <person name="Yuan J."/>
            <person name="Li F."/>
            <person name="Xiang J."/>
        </authorList>
    </citation>
    <scope>NUCLEOTIDE SEQUENCE [LARGE SCALE GENOMIC DNA]</scope>
    <source>
        <tissue evidence="10">Muscle</tissue>
    </source>
</reference>
<feature type="repeat" description="WD" evidence="7">
    <location>
        <begin position="167"/>
        <end position="202"/>
    </location>
</feature>
<dbReference type="GO" id="GO:0034709">
    <property type="term" value="C:methylosome"/>
    <property type="evidence" value="ECO:0007669"/>
    <property type="project" value="TreeGrafter"/>
</dbReference>
<dbReference type="FunFam" id="1.20.5.340:FF:000025">
    <property type="entry name" value="Myosin heavy chain, isoform G"/>
    <property type="match status" value="1"/>
</dbReference>
<dbReference type="InterPro" id="IPR052139">
    <property type="entry name" value="Methylosome_Comp_WDR77"/>
</dbReference>
<keyword evidence="5" id="KW-0518">Myosin</keyword>
<dbReference type="InterPro" id="IPR001680">
    <property type="entry name" value="WD40_rpt"/>
</dbReference>
<comment type="subcellular location">
    <subcellularLocation>
        <location evidence="1">Cytoplasm</location>
    </subcellularLocation>
</comment>
<gene>
    <name evidence="10" type="ORF">C7M84_008946</name>
</gene>
<evidence type="ECO:0000313" key="10">
    <source>
        <dbReference type="EMBL" id="ROT72640.1"/>
    </source>
</evidence>
<keyword evidence="11" id="KW-1185">Reference proteome</keyword>
<dbReference type="Proteomes" id="UP000283509">
    <property type="component" value="Unassembled WGS sequence"/>
</dbReference>
<dbReference type="PANTHER" id="PTHR46853:SF1">
    <property type="entry name" value="METHYLOSOME PROTEIN 50"/>
    <property type="match status" value="1"/>
</dbReference>
<evidence type="ECO:0000313" key="11">
    <source>
        <dbReference type="Proteomes" id="UP000283509"/>
    </source>
</evidence>
<evidence type="ECO:0000256" key="5">
    <source>
        <dbReference type="ARBA" id="ARBA00023123"/>
    </source>
</evidence>
<dbReference type="GO" id="GO:0007309">
    <property type="term" value="P:oocyte axis specification"/>
    <property type="evidence" value="ECO:0007669"/>
    <property type="project" value="TreeGrafter"/>
</dbReference>
<reference evidence="10 11" key="2">
    <citation type="submission" date="2019-01" db="EMBL/GenBank/DDBJ databases">
        <title>The decoding of complex shrimp genome reveals the adaptation for benthos swimmer, frequently molting mechanism and breeding impact on genome.</title>
        <authorList>
            <person name="Sun Y."/>
            <person name="Gao Y."/>
            <person name="Yu Y."/>
        </authorList>
    </citation>
    <scope>NUCLEOTIDE SEQUENCE [LARGE SCALE GENOMIC DNA]</scope>
    <source>
        <tissue evidence="10">Muscle</tissue>
    </source>
</reference>
<dbReference type="SUPFAM" id="SSF90257">
    <property type="entry name" value="Myosin rod fragments"/>
    <property type="match status" value="2"/>
</dbReference>
<evidence type="ECO:0000256" key="7">
    <source>
        <dbReference type="PROSITE-ProRule" id="PRU00221"/>
    </source>
</evidence>
<dbReference type="InterPro" id="IPR014751">
    <property type="entry name" value="XRCC4-like_C"/>
</dbReference>
<feature type="coiled-coil region" evidence="8">
    <location>
        <begin position="364"/>
        <end position="440"/>
    </location>
</feature>
<proteinExistence type="inferred from homology"/>
<feature type="domain" description="Myosin tail" evidence="9">
    <location>
        <begin position="331"/>
        <end position="968"/>
    </location>
</feature>